<keyword evidence="2" id="KW-1015">Disulfide bond</keyword>
<reference evidence="4" key="1">
    <citation type="submission" date="2021-06" db="EMBL/GenBank/DDBJ databases">
        <title>Parelaphostrongylus tenuis whole genome reference sequence.</title>
        <authorList>
            <person name="Garwood T.J."/>
            <person name="Larsen P.A."/>
            <person name="Fountain-Jones N.M."/>
            <person name="Garbe J.R."/>
            <person name="Macchietto M.G."/>
            <person name="Kania S.A."/>
            <person name="Gerhold R.W."/>
            <person name="Richards J.E."/>
            <person name="Wolf T.M."/>
        </authorList>
    </citation>
    <scope>NUCLEOTIDE SEQUENCE</scope>
    <source>
        <strain evidence="4">MNPRO001-30</strain>
        <tissue evidence="4">Meninges</tissue>
    </source>
</reference>
<organism evidence="4 5">
    <name type="scientific">Parelaphostrongylus tenuis</name>
    <name type="common">Meningeal worm</name>
    <dbReference type="NCBI Taxonomy" id="148309"/>
    <lineage>
        <taxon>Eukaryota</taxon>
        <taxon>Metazoa</taxon>
        <taxon>Ecdysozoa</taxon>
        <taxon>Nematoda</taxon>
        <taxon>Chromadorea</taxon>
        <taxon>Rhabditida</taxon>
        <taxon>Rhabditina</taxon>
        <taxon>Rhabditomorpha</taxon>
        <taxon>Strongyloidea</taxon>
        <taxon>Metastrongylidae</taxon>
        <taxon>Parelaphostrongylus</taxon>
    </lineage>
</organism>
<dbReference type="InterPro" id="IPR000668">
    <property type="entry name" value="Peptidase_C1A_C"/>
</dbReference>
<dbReference type="EMBL" id="JAHQIW010003381">
    <property type="protein sequence ID" value="KAJ1358478.1"/>
    <property type="molecule type" value="Genomic_DNA"/>
</dbReference>
<keyword evidence="5" id="KW-1185">Reference proteome</keyword>
<gene>
    <name evidence="4" type="ORF">KIN20_016909</name>
</gene>
<dbReference type="InterPro" id="IPR013128">
    <property type="entry name" value="Peptidase_C1A"/>
</dbReference>
<dbReference type="PROSITE" id="PS00640">
    <property type="entry name" value="THIOL_PROTEASE_ASN"/>
    <property type="match status" value="1"/>
</dbReference>
<dbReference type="AlphaFoldDB" id="A0AAD5MKR1"/>
<evidence type="ECO:0000313" key="5">
    <source>
        <dbReference type="Proteomes" id="UP001196413"/>
    </source>
</evidence>
<dbReference type="GO" id="GO:0008234">
    <property type="term" value="F:cysteine-type peptidase activity"/>
    <property type="evidence" value="ECO:0007669"/>
    <property type="project" value="InterPro"/>
</dbReference>
<accession>A0AAD5MKR1</accession>
<comment type="caution">
    <text evidence="4">The sequence shown here is derived from an EMBL/GenBank/DDBJ whole genome shotgun (WGS) entry which is preliminary data.</text>
</comment>
<evidence type="ECO:0000256" key="2">
    <source>
        <dbReference type="ARBA" id="ARBA00023157"/>
    </source>
</evidence>
<protein>
    <recommendedName>
        <fullName evidence="3">Peptidase C1A papain C-terminal domain-containing protein</fullName>
    </recommendedName>
</protein>
<feature type="domain" description="Peptidase C1A papain C-terminal" evidence="3">
    <location>
        <begin position="1"/>
        <end position="212"/>
    </location>
</feature>
<sequence length="213" mass="23451">MSDRVCIASNGKKNIELSADDILTCCSDCGNGCLGGRPLDALIYFIETGIVTGGRYGTKNVCKSYEISPCGIHRNETFYRNCTGVETPKCERKCQPGYSNSYNKDKSYGKDAYTLSSVVSDIQKEIIVYGPVVAVFEVFDDFFHYESGVYEHTAGGLAGSHAVRVLGWGVENGTPYWLAANSWNTDWGEKGYFRIRRGTNECGFEESMVAGRA</sequence>
<evidence type="ECO:0000256" key="1">
    <source>
        <dbReference type="ARBA" id="ARBA00008455"/>
    </source>
</evidence>
<dbReference type="PANTHER" id="PTHR12411">
    <property type="entry name" value="CYSTEINE PROTEASE FAMILY C1-RELATED"/>
    <property type="match status" value="1"/>
</dbReference>
<dbReference type="InterPro" id="IPR025660">
    <property type="entry name" value="Pept_his_AS"/>
</dbReference>
<dbReference type="SUPFAM" id="SSF54001">
    <property type="entry name" value="Cysteine proteinases"/>
    <property type="match status" value="1"/>
</dbReference>
<evidence type="ECO:0000313" key="4">
    <source>
        <dbReference type="EMBL" id="KAJ1358478.1"/>
    </source>
</evidence>
<dbReference type="Proteomes" id="UP001196413">
    <property type="component" value="Unassembled WGS sequence"/>
</dbReference>
<name>A0AAD5MKR1_PARTN</name>
<dbReference type="Pfam" id="PF00112">
    <property type="entry name" value="Peptidase_C1"/>
    <property type="match status" value="1"/>
</dbReference>
<dbReference type="PROSITE" id="PS00639">
    <property type="entry name" value="THIOL_PROTEASE_HIS"/>
    <property type="match status" value="1"/>
</dbReference>
<evidence type="ECO:0000259" key="3">
    <source>
        <dbReference type="SMART" id="SM00645"/>
    </source>
</evidence>
<proteinExistence type="inferred from homology"/>
<dbReference type="SMART" id="SM00645">
    <property type="entry name" value="Pept_C1"/>
    <property type="match status" value="1"/>
</dbReference>
<dbReference type="GO" id="GO:0006508">
    <property type="term" value="P:proteolysis"/>
    <property type="evidence" value="ECO:0007669"/>
    <property type="project" value="InterPro"/>
</dbReference>
<dbReference type="CDD" id="cd02620">
    <property type="entry name" value="Peptidase_C1A_CathepsinB"/>
    <property type="match status" value="1"/>
</dbReference>
<comment type="similarity">
    <text evidence="1">Belongs to the peptidase C1 family.</text>
</comment>
<dbReference type="Gene3D" id="3.90.70.10">
    <property type="entry name" value="Cysteine proteinases"/>
    <property type="match status" value="1"/>
</dbReference>
<dbReference type="InterPro" id="IPR025661">
    <property type="entry name" value="Pept_asp_AS"/>
</dbReference>
<dbReference type="InterPro" id="IPR038765">
    <property type="entry name" value="Papain-like_cys_pep_sf"/>
</dbReference>